<evidence type="ECO:0000256" key="5">
    <source>
        <dbReference type="ARBA" id="ARBA00022792"/>
    </source>
</evidence>
<protein>
    <recommendedName>
        <fullName evidence="12">Mitochondrial cytochrome c oxidase subunit VIc/VIIs domain-containing protein</fullName>
    </recommendedName>
</protein>
<evidence type="ECO:0000256" key="7">
    <source>
        <dbReference type="ARBA" id="ARBA00023128"/>
    </source>
</evidence>
<proteinExistence type="inferred from homology"/>
<gene>
    <name evidence="10" type="ORF">BaRGS_00007139</name>
</gene>
<evidence type="ECO:0000256" key="2">
    <source>
        <dbReference type="ARBA" id="ARBA00004673"/>
    </source>
</evidence>
<reference evidence="10 11" key="1">
    <citation type="journal article" date="2023" name="Sci. Data">
        <title>Genome assembly of the Korean intertidal mud-creeper Batillaria attramentaria.</title>
        <authorList>
            <person name="Patra A.K."/>
            <person name="Ho P.T."/>
            <person name="Jun S."/>
            <person name="Lee S.J."/>
            <person name="Kim Y."/>
            <person name="Won Y.J."/>
        </authorList>
    </citation>
    <scope>NUCLEOTIDE SEQUENCE [LARGE SCALE GENOMIC DNA]</scope>
    <source>
        <strain evidence="10">Wonlab-2016</strain>
    </source>
</reference>
<dbReference type="InterPro" id="IPR051389">
    <property type="entry name" value="Cytochrome_c_oxidase_VIc"/>
</dbReference>
<evidence type="ECO:0000256" key="1">
    <source>
        <dbReference type="ARBA" id="ARBA00004434"/>
    </source>
</evidence>
<accession>A0ABD0LRN1</accession>
<keyword evidence="5" id="KW-0999">Mitochondrion inner membrane</keyword>
<dbReference type="SUPFAM" id="SSF81415">
    <property type="entry name" value="Mitochondrial cytochrome c oxidase subunit VIc"/>
    <property type="match status" value="1"/>
</dbReference>
<keyword evidence="7" id="KW-0496">Mitochondrion</keyword>
<dbReference type="PANTHER" id="PTHR48416:SF1">
    <property type="entry name" value="CYTOCHROME C OXIDASE SUBUNIT 6C"/>
    <property type="match status" value="1"/>
</dbReference>
<keyword evidence="8 9" id="KW-0472">Membrane</keyword>
<dbReference type="EMBL" id="JACVVK020000030">
    <property type="protein sequence ID" value="KAK7501708.1"/>
    <property type="molecule type" value="Genomic_DNA"/>
</dbReference>
<dbReference type="InterPro" id="IPR037169">
    <property type="entry name" value="Cytochrome_c_oxidase_VIc_sf"/>
</dbReference>
<evidence type="ECO:0008006" key="12">
    <source>
        <dbReference type="Google" id="ProtNLM"/>
    </source>
</evidence>
<dbReference type="Proteomes" id="UP001519460">
    <property type="component" value="Unassembled WGS sequence"/>
</dbReference>
<evidence type="ECO:0000313" key="11">
    <source>
        <dbReference type="Proteomes" id="UP001519460"/>
    </source>
</evidence>
<keyword evidence="6 9" id="KW-1133">Transmembrane helix</keyword>
<evidence type="ECO:0000256" key="4">
    <source>
        <dbReference type="ARBA" id="ARBA00022692"/>
    </source>
</evidence>
<evidence type="ECO:0000256" key="8">
    <source>
        <dbReference type="ARBA" id="ARBA00023136"/>
    </source>
</evidence>
<dbReference type="PANTHER" id="PTHR48416">
    <property type="entry name" value="CYTOCHROME C OXIDASE SUBUNIT 6C"/>
    <property type="match status" value="1"/>
</dbReference>
<dbReference type="Gene3D" id="4.10.93.10">
    <property type="entry name" value="Mitochondrial cytochrome c oxidase subunit VIc/VIIs"/>
    <property type="match status" value="1"/>
</dbReference>
<evidence type="ECO:0000313" key="10">
    <source>
        <dbReference type="EMBL" id="KAK7501708.1"/>
    </source>
</evidence>
<dbReference type="Pfam" id="PF02937">
    <property type="entry name" value="COX6C"/>
    <property type="match status" value="1"/>
</dbReference>
<dbReference type="AlphaFoldDB" id="A0ABD0LRN1"/>
<keyword evidence="4 9" id="KW-0812">Transmembrane</keyword>
<dbReference type="GO" id="GO:0005743">
    <property type="term" value="C:mitochondrial inner membrane"/>
    <property type="evidence" value="ECO:0007669"/>
    <property type="project" value="UniProtKB-SubCell"/>
</dbReference>
<comment type="caution">
    <text evidence="10">The sequence shown here is derived from an EMBL/GenBank/DDBJ whole genome shotgun (WGS) entry which is preliminary data.</text>
</comment>
<keyword evidence="11" id="KW-1185">Reference proteome</keyword>
<evidence type="ECO:0000256" key="9">
    <source>
        <dbReference type="SAM" id="Phobius"/>
    </source>
</evidence>
<name>A0ABD0LRN1_9CAEN</name>
<dbReference type="InterPro" id="IPR034884">
    <property type="entry name" value="Cytochrome_c_oxidase_VIc/VIIs"/>
</dbReference>
<comment type="similarity">
    <text evidence="3">Belongs to the cytochrome c oxidase subunit 6c family.</text>
</comment>
<comment type="pathway">
    <text evidence="2">Energy metabolism; oxidative phosphorylation.</text>
</comment>
<evidence type="ECO:0000256" key="3">
    <source>
        <dbReference type="ARBA" id="ARBA00007204"/>
    </source>
</evidence>
<comment type="subcellular location">
    <subcellularLocation>
        <location evidence="1">Mitochondrion inner membrane</location>
        <topology evidence="1">Single-pass membrane protein</topology>
    </subcellularLocation>
</comment>
<organism evidence="10 11">
    <name type="scientific">Batillaria attramentaria</name>
    <dbReference type="NCBI Taxonomy" id="370345"/>
    <lineage>
        <taxon>Eukaryota</taxon>
        <taxon>Metazoa</taxon>
        <taxon>Spiralia</taxon>
        <taxon>Lophotrochozoa</taxon>
        <taxon>Mollusca</taxon>
        <taxon>Gastropoda</taxon>
        <taxon>Caenogastropoda</taxon>
        <taxon>Sorbeoconcha</taxon>
        <taxon>Cerithioidea</taxon>
        <taxon>Batillariidae</taxon>
        <taxon>Batillaria</taxon>
    </lineage>
</organism>
<feature type="transmembrane region" description="Helical" evidence="9">
    <location>
        <begin position="18"/>
        <end position="37"/>
    </location>
</feature>
<sequence>MLEIKPQLRGILMSRLKLSSAICAGFVLTMGMSFKLMHNDARKKNYRRFYKYYDAEADYERMVEAGVFDSVRPGGEIVPP</sequence>
<evidence type="ECO:0000256" key="6">
    <source>
        <dbReference type="ARBA" id="ARBA00022989"/>
    </source>
</evidence>